<dbReference type="GO" id="GO:0003964">
    <property type="term" value="F:RNA-directed DNA polymerase activity"/>
    <property type="evidence" value="ECO:0007669"/>
    <property type="project" value="UniProtKB-KW"/>
</dbReference>
<keyword evidence="6 11" id="KW-0695">RNA-directed DNA polymerase</keyword>
<comment type="caution">
    <text evidence="11">The sequence shown here is derived from an EMBL/GenBank/DDBJ whole genome shotgun (WGS) entry which is preliminary data.</text>
</comment>
<evidence type="ECO:0000313" key="12">
    <source>
        <dbReference type="Proteomes" id="UP000003016"/>
    </source>
</evidence>
<sequence>MKSKRKFELFYKLHEGERFSSKLNELIALTPTAPISYKVYSIPKKKGGRRTIAHPTKKLKEIQKKLLELLQLQIHKSAYAYRKGRNIAQNAETHKENKFLLKLDFHDFFNSINNIIFTRHLDKIGIHYNEDDKWLINHIFFWNPNKKDNSHKKLILSVGAPSSPTISNAVMYFFDKEIEEYCESKSMKYSRYADDISISGNNKNELKTIIPVIREKLNELFNGRIILNELKTVIISPGYNKFITGITLTSQGSISIGRKRKRYIFSLVYKYKINELSKDLIPHLKGLLLFSKNIEPSFIVRLELKYGKEIIRRILDEK</sequence>
<organism evidence="11 12">
    <name type="scientific">Haemophilus parahaemolyticus HK385</name>
    <dbReference type="NCBI Taxonomy" id="1095744"/>
    <lineage>
        <taxon>Bacteria</taxon>
        <taxon>Pseudomonadati</taxon>
        <taxon>Pseudomonadota</taxon>
        <taxon>Gammaproteobacteria</taxon>
        <taxon>Pasteurellales</taxon>
        <taxon>Pasteurellaceae</taxon>
        <taxon>Haemophilus</taxon>
    </lineage>
</organism>
<dbReference type="EC" id="2.7.7.49" evidence="1"/>
<evidence type="ECO:0000256" key="3">
    <source>
        <dbReference type="ARBA" id="ARBA00022695"/>
    </source>
</evidence>
<dbReference type="PANTHER" id="PTHR34047">
    <property type="entry name" value="NUCLEAR INTRON MATURASE 1, MITOCHONDRIAL-RELATED"/>
    <property type="match status" value="1"/>
</dbReference>
<dbReference type="GeneID" id="78224176"/>
<dbReference type="InterPro" id="IPR000477">
    <property type="entry name" value="RT_dom"/>
</dbReference>
<name>A0ABN0F0G7_HAEPH</name>
<evidence type="ECO:0000256" key="6">
    <source>
        <dbReference type="ARBA" id="ARBA00022918"/>
    </source>
</evidence>
<dbReference type="PANTHER" id="PTHR34047:SF7">
    <property type="entry name" value="RNA-DIRECTED DNA POLYMERASE"/>
    <property type="match status" value="1"/>
</dbReference>
<reference evidence="11 12" key="1">
    <citation type="submission" date="2012-02" db="EMBL/GenBank/DDBJ databases">
        <authorList>
            <person name="Harkins D.M."/>
            <person name="Madupu R."/>
            <person name="Durkin A.S."/>
            <person name="Torralba M."/>
            <person name="Methe B."/>
            <person name="Sutton G.G."/>
            <person name="Nelson K.E."/>
        </authorList>
    </citation>
    <scope>NUCLEOTIDE SEQUENCE [LARGE SCALE GENOMIC DNA]</scope>
    <source>
        <strain evidence="11 12">HK385</strain>
    </source>
</reference>
<keyword evidence="4" id="KW-0479">Metal-binding</keyword>
<dbReference type="InterPro" id="IPR043502">
    <property type="entry name" value="DNA/RNA_pol_sf"/>
</dbReference>
<gene>
    <name evidence="11" type="ORF">HMPREF1050_2007</name>
</gene>
<keyword evidence="3 11" id="KW-0548">Nucleotidyltransferase</keyword>
<dbReference type="CDD" id="cd03487">
    <property type="entry name" value="RT_Bac_retron_II"/>
    <property type="match status" value="1"/>
</dbReference>
<proteinExistence type="inferred from homology"/>
<evidence type="ECO:0000256" key="8">
    <source>
        <dbReference type="ARBA" id="ARBA00034120"/>
    </source>
</evidence>
<evidence type="ECO:0000256" key="4">
    <source>
        <dbReference type="ARBA" id="ARBA00022723"/>
    </source>
</evidence>
<dbReference type="SUPFAM" id="SSF56672">
    <property type="entry name" value="DNA/RNA polymerases"/>
    <property type="match status" value="1"/>
</dbReference>
<comment type="catalytic activity">
    <reaction evidence="9">
        <text>DNA(n) + a 2'-deoxyribonucleoside 5'-triphosphate = DNA(n+1) + diphosphate</text>
        <dbReference type="Rhea" id="RHEA:22508"/>
        <dbReference type="Rhea" id="RHEA-COMP:17339"/>
        <dbReference type="Rhea" id="RHEA-COMP:17340"/>
        <dbReference type="ChEBI" id="CHEBI:33019"/>
        <dbReference type="ChEBI" id="CHEBI:61560"/>
        <dbReference type="ChEBI" id="CHEBI:173112"/>
        <dbReference type="EC" id="2.7.7.49"/>
    </reaction>
</comment>
<comment type="similarity">
    <text evidence="8">Belongs to the bacterial reverse transcriptase family.</text>
</comment>
<dbReference type="InterPro" id="IPR051083">
    <property type="entry name" value="GrpII_Intron_Splice-Mob/Def"/>
</dbReference>
<evidence type="ECO:0000256" key="1">
    <source>
        <dbReference type="ARBA" id="ARBA00012493"/>
    </source>
</evidence>
<dbReference type="PRINTS" id="PR00866">
    <property type="entry name" value="RNADNAPOLMS"/>
</dbReference>
<dbReference type="EMBL" id="AJSW01000031">
    <property type="protein sequence ID" value="EIJ70524.1"/>
    <property type="molecule type" value="Genomic_DNA"/>
</dbReference>
<keyword evidence="7" id="KW-0051">Antiviral defense</keyword>
<keyword evidence="12" id="KW-1185">Reference proteome</keyword>
<evidence type="ECO:0000259" key="10">
    <source>
        <dbReference type="PROSITE" id="PS50878"/>
    </source>
</evidence>
<evidence type="ECO:0000313" key="11">
    <source>
        <dbReference type="EMBL" id="EIJ70524.1"/>
    </source>
</evidence>
<dbReference type="Pfam" id="PF00078">
    <property type="entry name" value="RVT_1"/>
    <property type="match status" value="1"/>
</dbReference>
<accession>A0ABN0F0G7</accession>
<evidence type="ECO:0000256" key="2">
    <source>
        <dbReference type="ARBA" id="ARBA00022679"/>
    </source>
</evidence>
<evidence type="ECO:0000256" key="9">
    <source>
        <dbReference type="ARBA" id="ARBA00048173"/>
    </source>
</evidence>
<dbReference type="InterPro" id="IPR000123">
    <property type="entry name" value="Reverse_transcriptase_msDNA"/>
</dbReference>
<keyword evidence="2 11" id="KW-0808">Transferase</keyword>
<keyword evidence="5" id="KW-0460">Magnesium</keyword>
<protein>
    <recommendedName>
        <fullName evidence="1">RNA-directed DNA polymerase</fullName>
        <ecNumber evidence="1">2.7.7.49</ecNumber>
    </recommendedName>
</protein>
<dbReference type="PROSITE" id="PS50878">
    <property type="entry name" value="RT_POL"/>
    <property type="match status" value="1"/>
</dbReference>
<evidence type="ECO:0000256" key="7">
    <source>
        <dbReference type="ARBA" id="ARBA00023118"/>
    </source>
</evidence>
<evidence type="ECO:0000256" key="5">
    <source>
        <dbReference type="ARBA" id="ARBA00022842"/>
    </source>
</evidence>
<feature type="domain" description="Reverse transcriptase" evidence="10">
    <location>
        <begin position="23"/>
        <end position="248"/>
    </location>
</feature>
<dbReference type="NCBIfam" id="NF038233">
    <property type="entry name" value="retron_St85_RT"/>
    <property type="match status" value="1"/>
</dbReference>
<dbReference type="RefSeq" id="WP_005706467.1">
    <property type="nucleotide sequence ID" value="NZ_AJSW01000031.1"/>
</dbReference>
<dbReference type="Proteomes" id="UP000003016">
    <property type="component" value="Unassembled WGS sequence"/>
</dbReference>